<dbReference type="Pfam" id="PF14226">
    <property type="entry name" value="DIOX_N"/>
    <property type="match status" value="1"/>
</dbReference>
<dbReference type="InterPro" id="IPR005123">
    <property type="entry name" value="Oxoglu/Fe-dep_dioxygenase_dom"/>
</dbReference>
<dbReference type="Proteomes" id="UP001156882">
    <property type="component" value="Unassembled WGS sequence"/>
</dbReference>
<dbReference type="Gene3D" id="2.60.120.330">
    <property type="entry name" value="B-lactam Antibiotic, Isopenicillin N Synthase, Chain"/>
    <property type="match status" value="1"/>
</dbReference>
<comment type="cofactor">
    <cofactor evidence="1">
        <name>Fe(2+)</name>
        <dbReference type="ChEBI" id="CHEBI:29033"/>
    </cofactor>
</comment>
<dbReference type="InterPro" id="IPR050231">
    <property type="entry name" value="Iron_ascorbate_oxido_reductase"/>
</dbReference>
<organism evidence="14 15">
    <name type="scientific">Labrys miyagiensis</name>
    <dbReference type="NCBI Taxonomy" id="346912"/>
    <lineage>
        <taxon>Bacteria</taxon>
        <taxon>Pseudomonadati</taxon>
        <taxon>Pseudomonadota</taxon>
        <taxon>Alphaproteobacteria</taxon>
        <taxon>Hyphomicrobiales</taxon>
        <taxon>Xanthobacteraceae</taxon>
        <taxon>Labrys</taxon>
    </lineage>
</organism>
<keyword evidence="6" id="KW-0266">Ethylene biosynthesis</keyword>
<proteinExistence type="inferred from homology"/>
<gene>
    <name evidence="14" type="ORF">GCM10007874_71260</name>
</gene>
<evidence type="ECO:0000256" key="10">
    <source>
        <dbReference type="ARBA" id="ARBA00049359"/>
    </source>
</evidence>
<feature type="region of interest" description="Disordered" evidence="12">
    <location>
        <begin position="337"/>
        <end position="357"/>
    </location>
</feature>
<comment type="similarity">
    <text evidence="11">Belongs to the iron/ascorbate-dependent oxidoreductase family.</text>
</comment>
<keyword evidence="11" id="KW-0408">Iron</keyword>
<dbReference type="PANTHER" id="PTHR47990">
    <property type="entry name" value="2-OXOGLUTARATE (2OG) AND FE(II)-DEPENDENT OXYGENASE SUPERFAMILY PROTEIN-RELATED"/>
    <property type="match status" value="1"/>
</dbReference>
<evidence type="ECO:0000256" key="1">
    <source>
        <dbReference type="ARBA" id="ARBA00001954"/>
    </source>
</evidence>
<evidence type="ECO:0000259" key="13">
    <source>
        <dbReference type="PROSITE" id="PS51471"/>
    </source>
</evidence>
<evidence type="ECO:0000256" key="11">
    <source>
        <dbReference type="RuleBase" id="RU003682"/>
    </source>
</evidence>
<evidence type="ECO:0000256" key="9">
    <source>
        <dbReference type="ARBA" id="ARBA00047725"/>
    </source>
</evidence>
<dbReference type="PRINTS" id="PR00682">
    <property type="entry name" value="IPNSYNTHASE"/>
</dbReference>
<name>A0ABQ6CWJ1_9HYPH</name>
<comment type="pathway">
    <text evidence="2">Alkene biosynthesis; ethylene biosynthesis via 2-oxoglutarate.</text>
</comment>
<evidence type="ECO:0000256" key="2">
    <source>
        <dbReference type="ARBA" id="ARBA00004767"/>
    </source>
</evidence>
<dbReference type="Pfam" id="PF03171">
    <property type="entry name" value="2OG-FeII_Oxy"/>
    <property type="match status" value="1"/>
</dbReference>
<dbReference type="InterPro" id="IPR026992">
    <property type="entry name" value="DIOX_N"/>
</dbReference>
<comment type="catalytic activity">
    <reaction evidence="9">
        <text>2-oxoglutarate + O2 + 2 H(+) = ethene + 3 CO2 + H2O</text>
        <dbReference type="Rhea" id="RHEA:31523"/>
        <dbReference type="ChEBI" id="CHEBI:15377"/>
        <dbReference type="ChEBI" id="CHEBI:15378"/>
        <dbReference type="ChEBI" id="CHEBI:15379"/>
        <dbReference type="ChEBI" id="CHEBI:16526"/>
        <dbReference type="ChEBI" id="CHEBI:16810"/>
        <dbReference type="ChEBI" id="CHEBI:18153"/>
        <dbReference type="EC" id="1.13.12.19"/>
    </reaction>
</comment>
<dbReference type="EC" id="1.13.12.19" evidence="4"/>
<dbReference type="PROSITE" id="PS51471">
    <property type="entry name" value="FE2OG_OXY"/>
    <property type="match status" value="1"/>
</dbReference>
<dbReference type="InterPro" id="IPR044861">
    <property type="entry name" value="IPNS-like_FE2OG_OXY"/>
</dbReference>
<keyword evidence="11" id="KW-0560">Oxidoreductase</keyword>
<comment type="caution">
    <text evidence="14">The sequence shown here is derived from an EMBL/GenBank/DDBJ whole genome shotgun (WGS) entry which is preliminary data.</text>
</comment>
<accession>A0ABQ6CWJ1</accession>
<comment type="catalytic activity">
    <reaction evidence="10">
        <text>L-arginine + 2-oxoglutarate + O2 = guanidine + L-glutamate 5-semialdehyde + succinate + CO2</text>
        <dbReference type="Rhea" id="RHEA:31535"/>
        <dbReference type="ChEBI" id="CHEBI:15379"/>
        <dbReference type="ChEBI" id="CHEBI:16526"/>
        <dbReference type="ChEBI" id="CHEBI:16810"/>
        <dbReference type="ChEBI" id="CHEBI:30031"/>
        <dbReference type="ChEBI" id="CHEBI:30087"/>
        <dbReference type="ChEBI" id="CHEBI:32682"/>
        <dbReference type="ChEBI" id="CHEBI:58066"/>
        <dbReference type="EC" id="1.14.20.7"/>
    </reaction>
</comment>
<feature type="domain" description="Fe2OG dioxygenase" evidence="13">
    <location>
        <begin position="186"/>
        <end position="287"/>
    </location>
</feature>
<evidence type="ECO:0000256" key="3">
    <source>
        <dbReference type="ARBA" id="ARBA00012293"/>
    </source>
</evidence>
<reference evidence="15" key="1">
    <citation type="journal article" date="2019" name="Int. J. Syst. Evol. Microbiol.">
        <title>The Global Catalogue of Microorganisms (GCM) 10K type strain sequencing project: providing services to taxonomists for standard genome sequencing and annotation.</title>
        <authorList>
            <consortium name="The Broad Institute Genomics Platform"/>
            <consortium name="The Broad Institute Genome Sequencing Center for Infectious Disease"/>
            <person name="Wu L."/>
            <person name="Ma J."/>
        </authorList>
    </citation>
    <scope>NUCLEOTIDE SEQUENCE [LARGE SCALE GENOMIC DNA]</scope>
    <source>
        <strain evidence="15">NBRC 101365</strain>
    </source>
</reference>
<feature type="compositionally biased region" description="Basic and acidic residues" evidence="12">
    <location>
        <begin position="337"/>
        <end position="346"/>
    </location>
</feature>
<evidence type="ECO:0000256" key="7">
    <source>
        <dbReference type="ARBA" id="ARBA00031011"/>
    </source>
</evidence>
<dbReference type="RefSeq" id="WP_284317026.1">
    <property type="nucleotide sequence ID" value="NZ_BSPC01000096.1"/>
</dbReference>
<dbReference type="EMBL" id="BSPC01000096">
    <property type="protein sequence ID" value="GLS24105.1"/>
    <property type="molecule type" value="Genomic_DNA"/>
</dbReference>
<dbReference type="InterPro" id="IPR027443">
    <property type="entry name" value="IPNS-like_sf"/>
</dbReference>
<evidence type="ECO:0000256" key="4">
    <source>
        <dbReference type="ARBA" id="ARBA00012531"/>
    </source>
</evidence>
<evidence type="ECO:0000256" key="6">
    <source>
        <dbReference type="ARBA" id="ARBA00022666"/>
    </source>
</evidence>
<evidence type="ECO:0000313" key="15">
    <source>
        <dbReference type="Proteomes" id="UP001156882"/>
    </source>
</evidence>
<dbReference type="SUPFAM" id="SSF51197">
    <property type="entry name" value="Clavaminate synthase-like"/>
    <property type="match status" value="1"/>
</dbReference>
<dbReference type="EC" id="1.14.20.7" evidence="3"/>
<keyword evidence="15" id="KW-1185">Reference proteome</keyword>
<evidence type="ECO:0000313" key="14">
    <source>
        <dbReference type="EMBL" id="GLS24105.1"/>
    </source>
</evidence>
<evidence type="ECO:0000256" key="5">
    <source>
        <dbReference type="ARBA" id="ARBA00019045"/>
    </source>
</evidence>
<sequence>MTTQATTRQAATLPPETLPILDFRRFDQGDAARITFLKDLREAARGPGFFYLTGHGIPQTLIDEVLRLSRRFFDLPEEDKLAIEMVKSPHFRGYNRAGFEHTRGKPDWREQVDIGAEKRARPVDPSAPAWTRLQGPNQWPAALPELQLTILRYQQEITQLGIRVLQAFAQALGQKAEIFEPIYTPEPNQLLKIVRYPGREKSEGDQGVGAHKDSGFLTLLLQDVQGGLQVEGERGWIDAPPIPGTFVVNIGEILELASNGYLRANVHRVVSPPVGTDRLSVPFFLGAHLAAEVPLLKLSPDLAAGARGLTQDPLNPLFREVGRNYLKSRLRSHPDVARRHHPDLVDVSKPASPASAY</sequence>
<evidence type="ECO:0000256" key="12">
    <source>
        <dbReference type="SAM" id="MobiDB-lite"/>
    </source>
</evidence>
<protein>
    <recommendedName>
        <fullName evidence="5">2-oxoglutarate-dependent ethylene/succinate-forming enzyme</fullName>
        <ecNumber evidence="4">1.13.12.19</ecNumber>
        <ecNumber evidence="3">1.14.20.7</ecNumber>
    </recommendedName>
    <alternativeName>
        <fullName evidence="7">2-oxoglutarate dioxygenase (ethylene-forming)</fullName>
    </alternativeName>
    <alternativeName>
        <fullName evidence="8">2-oxoglutarate/L-arginine monooxygenase/decarboxylase (succinate-forming)</fullName>
    </alternativeName>
</protein>
<keyword evidence="11" id="KW-0479">Metal-binding</keyword>
<evidence type="ECO:0000256" key="8">
    <source>
        <dbReference type="ARBA" id="ARBA00031282"/>
    </source>
</evidence>